<dbReference type="InterPro" id="IPR006664">
    <property type="entry name" value="OMP_bac"/>
</dbReference>
<feature type="signal peptide" evidence="4">
    <location>
        <begin position="1"/>
        <end position="36"/>
    </location>
</feature>
<evidence type="ECO:0000313" key="6">
    <source>
        <dbReference type="EMBL" id="GGX45576.1"/>
    </source>
</evidence>
<evidence type="ECO:0000256" key="2">
    <source>
        <dbReference type="ARBA" id="ARBA00023136"/>
    </source>
</evidence>
<proteinExistence type="predicted"/>
<dbReference type="CDD" id="cd07185">
    <property type="entry name" value="OmpA_C-like"/>
    <property type="match status" value="1"/>
</dbReference>
<dbReference type="PRINTS" id="PR01023">
    <property type="entry name" value="NAFLGMOTY"/>
</dbReference>
<dbReference type="AlphaFoldDB" id="A0A918K582"/>
<dbReference type="SUPFAM" id="SSF103088">
    <property type="entry name" value="OmpA-like"/>
    <property type="match status" value="1"/>
</dbReference>
<dbReference type="InterPro" id="IPR050330">
    <property type="entry name" value="Bact_OuterMem_StrucFunc"/>
</dbReference>
<dbReference type="PANTHER" id="PTHR30329">
    <property type="entry name" value="STATOR ELEMENT OF FLAGELLAR MOTOR COMPLEX"/>
    <property type="match status" value="1"/>
</dbReference>
<dbReference type="InterPro" id="IPR036737">
    <property type="entry name" value="OmpA-like_sf"/>
</dbReference>
<keyword evidence="4" id="KW-0732">Signal</keyword>
<dbReference type="EMBL" id="BMXR01000002">
    <property type="protein sequence ID" value="GGX45576.1"/>
    <property type="molecule type" value="Genomic_DNA"/>
</dbReference>
<keyword evidence="2 3" id="KW-0472">Membrane</keyword>
<dbReference type="Pfam" id="PF00691">
    <property type="entry name" value="OmpA"/>
    <property type="match status" value="1"/>
</dbReference>
<organism evidence="6 7">
    <name type="scientific">Saccharospirillum salsuginis</name>
    <dbReference type="NCBI Taxonomy" id="418750"/>
    <lineage>
        <taxon>Bacteria</taxon>
        <taxon>Pseudomonadati</taxon>
        <taxon>Pseudomonadota</taxon>
        <taxon>Gammaproteobacteria</taxon>
        <taxon>Oceanospirillales</taxon>
        <taxon>Saccharospirillaceae</taxon>
        <taxon>Saccharospirillum</taxon>
    </lineage>
</organism>
<evidence type="ECO:0000259" key="5">
    <source>
        <dbReference type="PROSITE" id="PS51123"/>
    </source>
</evidence>
<comment type="subcellular location">
    <subcellularLocation>
        <location evidence="1">Cell outer membrane</location>
    </subcellularLocation>
</comment>
<protein>
    <recommendedName>
        <fullName evidence="5">OmpA-like domain-containing protein</fullName>
    </recommendedName>
</protein>
<evidence type="ECO:0000313" key="7">
    <source>
        <dbReference type="Proteomes" id="UP000626148"/>
    </source>
</evidence>
<dbReference type="PROSITE" id="PS51123">
    <property type="entry name" value="OMPA_2"/>
    <property type="match status" value="1"/>
</dbReference>
<feature type="domain" description="OmpA-like" evidence="5">
    <location>
        <begin position="184"/>
        <end position="301"/>
    </location>
</feature>
<dbReference type="Gene3D" id="3.30.1330.60">
    <property type="entry name" value="OmpA-like domain"/>
    <property type="match status" value="1"/>
</dbReference>
<comment type="caution">
    <text evidence="6">The sequence shown here is derived from an EMBL/GenBank/DDBJ whole genome shotgun (WGS) entry which is preliminary data.</text>
</comment>
<dbReference type="Gene3D" id="2.60.40.2540">
    <property type="match status" value="1"/>
</dbReference>
<evidence type="ECO:0000256" key="3">
    <source>
        <dbReference type="PROSITE-ProRule" id="PRU00473"/>
    </source>
</evidence>
<keyword evidence="7" id="KW-1185">Reference proteome</keyword>
<dbReference type="PANTHER" id="PTHR30329:SF17">
    <property type="entry name" value="LIPOPROTEIN YFIB-RELATED"/>
    <property type="match status" value="1"/>
</dbReference>
<dbReference type="InterPro" id="IPR041544">
    <property type="entry name" value="MotY_N"/>
</dbReference>
<dbReference type="Proteomes" id="UP000626148">
    <property type="component" value="Unassembled WGS sequence"/>
</dbReference>
<evidence type="ECO:0000256" key="4">
    <source>
        <dbReference type="SAM" id="SignalP"/>
    </source>
</evidence>
<sequence>MTGRQALSRIPCSTAKTGRWALLCLFGLCLALPTRAASFGTGLTDTDWQIDGNEFYCKFIQPISQYGMAVFFHEAGRELEFYLRPTRKLMARGHAALTIQAPDWRSSALTSELGYVPVRDRRITVRVEPDRARRMMAELGNGMAPTFTRQAKYGSESIRVQLSPVDFKGYYNDYLACSAGLLPVNFAQIERTVINYPSGGDVLDAAARSTLDDLITYVQADDKILSLEVVGHSDNVGTRYDNRRLSERRANKVTDYLVNNGLDPNMILTDYQGDRYPVADNNTAEGRAQNRRTTILVRRLEDEPEDPLDGLPNFDAQ</sequence>
<accession>A0A918K582</accession>
<reference evidence="6" key="1">
    <citation type="journal article" date="2014" name="Int. J. Syst. Evol. Microbiol.">
        <title>Complete genome sequence of Corynebacterium casei LMG S-19264T (=DSM 44701T), isolated from a smear-ripened cheese.</title>
        <authorList>
            <consortium name="US DOE Joint Genome Institute (JGI-PGF)"/>
            <person name="Walter F."/>
            <person name="Albersmeier A."/>
            <person name="Kalinowski J."/>
            <person name="Ruckert C."/>
        </authorList>
    </citation>
    <scope>NUCLEOTIDE SEQUENCE</scope>
    <source>
        <strain evidence="6">KCTC 22169</strain>
    </source>
</reference>
<dbReference type="Pfam" id="PF18393">
    <property type="entry name" value="MotY_N"/>
    <property type="match status" value="1"/>
</dbReference>
<feature type="chain" id="PRO_5036836708" description="OmpA-like domain-containing protein" evidence="4">
    <location>
        <begin position="37"/>
        <end position="317"/>
    </location>
</feature>
<dbReference type="RefSeq" id="WP_189607462.1">
    <property type="nucleotide sequence ID" value="NZ_BMXR01000002.1"/>
</dbReference>
<dbReference type="GO" id="GO:0009279">
    <property type="term" value="C:cell outer membrane"/>
    <property type="evidence" value="ECO:0007669"/>
    <property type="project" value="UniProtKB-SubCell"/>
</dbReference>
<reference evidence="6" key="2">
    <citation type="submission" date="2020-09" db="EMBL/GenBank/DDBJ databases">
        <authorList>
            <person name="Sun Q."/>
            <person name="Kim S."/>
        </authorList>
    </citation>
    <scope>NUCLEOTIDE SEQUENCE</scope>
    <source>
        <strain evidence="6">KCTC 22169</strain>
    </source>
</reference>
<dbReference type="PRINTS" id="PR01021">
    <property type="entry name" value="OMPADOMAIN"/>
</dbReference>
<evidence type="ECO:0000256" key="1">
    <source>
        <dbReference type="ARBA" id="ARBA00004442"/>
    </source>
</evidence>
<gene>
    <name evidence="6" type="ORF">GCM10007392_10760</name>
</gene>
<dbReference type="InterPro" id="IPR006665">
    <property type="entry name" value="OmpA-like"/>
</dbReference>
<name>A0A918K582_9GAMM</name>